<comment type="caution">
    <text evidence="2">The sequence shown here is derived from an EMBL/GenBank/DDBJ whole genome shotgun (WGS) entry which is preliminary data.</text>
</comment>
<dbReference type="Pfam" id="PF25149">
    <property type="entry name" value="DUF7825"/>
    <property type="match status" value="1"/>
</dbReference>
<sequence>AEALGTAEGTRLARWLTSESPALPLSRRRTAGARVVVELGELLDVQEDFPAEFRALGKPVTTYGDRWHCYHWTQDVQPHWLAILPERRELVAARLVRDVSAVAVDDTRGAAAVLPLLAESGGVAGQATHLCVAYGLGARHPEDRLAAVDALLVLAARGQLDAARLGADLGELVRNGAVKPSRLAESVRTGAATGANATIWGILRHTLTALLADLDGDAKPAHARALGDLLTVAAECAERSGARGELPHLAQTAARGGSSRLITQARRLRSALVEGVAA</sequence>
<proteinExistence type="predicted"/>
<feature type="non-terminal residue" evidence="2">
    <location>
        <position position="1"/>
    </location>
</feature>
<reference evidence="2 3" key="1">
    <citation type="submission" date="2023-10" db="EMBL/GenBank/DDBJ databases">
        <title>Characterization of rhizosphere-enriched actinobacteria from wheat plants lab-grown on chernevaya soil.</title>
        <authorList>
            <person name="Tikhonova E.N."/>
            <person name="Konopkin A."/>
            <person name="Kravchenko I.K."/>
        </authorList>
    </citation>
    <scope>NUCLEOTIDE SEQUENCE [LARGE SCALE GENOMIC DNA]</scope>
    <source>
        <strain evidence="2 3">RR29</strain>
    </source>
</reference>
<keyword evidence="3" id="KW-1185">Reference proteome</keyword>
<dbReference type="InterPro" id="IPR056727">
    <property type="entry name" value="DUF7825"/>
</dbReference>
<name>A0ABU4FSP5_9ACTN</name>
<gene>
    <name evidence="2" type="ORF">R5A26_47770</name>
</gene>
<accession>A0ABU4FSP5</accession>
<feature type="domain" description="DUF7825" evidence="1">
    <location>
        <begin position="70"/>
        <end position="188"/>
    </location>
</feature>
<organism evidence="2 3">
    <name type="scientific">Streptomyces prunicolor</name>
    <dbReference type="NCBI Taxonomy" id="67348"/>
    <lineage>
        <taxon>Bacteria</taxon>
        <taxon>Bacillati</taxon>
        <taxon>Actinomycetota</taxon>
        <taxon>Actinomycetes</taxon>
        <taxon>Kitasatosporales</taxon>
        <taxon>Streptomycetaceae</taxon>
        <taxon>Streptomyces</taxon>
    </lineage>
</organism>
<dbReference type="EMBL" id="JAWMAJ010000346">
    <property type="protein sequence ID" value="MDV7223637.1"/>
    <property type="molecule type" value="Genomic_DNA"/>
</dbReference>
<dbReference type="Proteomes" id="UP001187346">
    <property type="component" value="Unassembled WGS sequence"/>
</dbReference>
<protein>
    <submittedName>
        <fullName evidence="2">DUF6493 family protein</fullName>
    </submittedName>
</protein>
<evidence type="ECO:0000259" key="1">
    <source>
        <dbReference type="Pfam" id="PF25149"/>
    </source>
</evidence>
<evidence type="ECO:0000313" key="3">
    <source>
        <dbReference type="Proteomes" id="UP001187346"/>
    </source>
</evidence>
<evidence type="ECO:0000313" key="2">
    <source>
        <dbReference type="EMBL" id="MDV7223637.1"/>
    </source>
</evidence>
<dbReference type="RefSeq" id="WP_317776028.1">
    <property type="nucleotide sequence ID" value="NZ_JAWMAJ010000346.1"/>
</dbReference>